<comment type="function">
    <text evidence="13">Required for the formation of a threonylcarbamoyl group on adenosine at position 37 (t(6)A37) in tRNAs that read codons beginning with adenine.</text>
</comment>
<keyword evidence="10 13" id="KW-0067">ATP-binding</keyword>
<feature type="binding site" evidence="14">
    <location>
        <position position="260"/>
    </location>
    <ligand>
        <name>ATP</name>
        <dbReference type="ChEBI" id="CHEBI:30616"/>
    </ligand>
</feature>
<dbReference type="PIRSF" id="PIRSF004930">
    <property type="entry name" value="Tln_factor_SUA5"/>
    <property type="match status" value="1"/>
</dbReference>
<dbReference type="NCBIfam" id="TIGR00057">
    <property type="entry name" value="L-threonylcarbamoyladenylate synthase"/>
    <property type="match status" value="1"/>
</dbReference>
<keyword evidence="5 13" id="KW-0963">Cytoplasm</keyword>
<feature type="binding site" evidence="14">
    <location>
        <position position="165"/>
    </location>
    <ligand>
        <name>ATP</name>
        <dbReference type="ChEBI" id="CHEBI:30616"/>
    </ligand>
</feature>
<reference evidence="16 17" key="1">
    <citation type="submission" date="2016-11" db="EMBL/GenBank/DDBJ databases">
        <authorList>
            <person name="Jaros S."/>
            <person name="Januszkiewicz K."/>
            <person name="Wedrychowicz H."/>
        </authorList>
    </citation>
    <scope>NUCLEOTIDE SEQUENCE [LARGE SCALE GENOMIC DNA]</scope>
    <source>
        <strain evidence="16 17">DSM 15929</strain>
    </source>
</reference>
<dbReference type="EC" id="2.7.7.87" evidence="3 13"/>
<dbReference type="STRING" id="1121322.SAMN02745136_03284"/>
<evidence type="ECO:0000256" key="10">
    <source>
        <dbReference type="ARBA" id="ARBA00022840"/>
    </source>
</evidence>
<dbReference type="InterPro" id="IPR038385">
    <property type="entry name" value="Sua5/YwlC_C"/>
</dbReference>
<protein>
    <recommendedName>
        <fullName evidence="4 13">Threonylcarbamoyl-AMP synthase</fullName>
        <shortName evidence="13">TC-AMP synthase</shortName>
        <ecNumber evidence="3 13">2.7.7.87</ecNumber>
    </recommendedName>
    <alternativeName>
        <fullName evidence="11 13">L-threonylcarbamoyladenylate synthase</fullName>
    </alternativeName>
</protein>
<feature type="binding site" evidence="14">
    <location>
        <position position="143"/>
    </location>
    <ligand>
        <name>L-threonine</name>
        <dbReference type="ChEBI" id="CHEBI:57926"/>
    </ligand>
</feature>
<evidence type="ECO:0000313" key="16">
    <source>
        <dbReference type="EMBL" id="SHK75581.1"/>
    </source>
</evidence>
<evidence type="ECO:0000256" key="12">
    <source>
        <dbReference type="ARBA" id="ARBA00048366"/>
    </source>
</evidence>
<dbReference type="EMBL" id="FRAC01000016">
    <property type="protein sequence ID" value="SHK75581.1"/>
    <property type="molecule type" value="Genomic_DNA"/>
</dbReference>
<keyword evidence="7 13" id="KW-0819">tRNA processing</keyword>
<evidence type="ECO:0000256" key="3">
    <source>
        <dbReference type="ARBA" id="ARBA00012584"/>
    </source>
</evidence>
<comment type="similarity">
    <text evidence="2 13">Belongs to the SUA5 family.</text>
</comment>
<evidence type="ECO:0000256" key="8">
    <source>
        <dbReference type="ARBA" id="ARBA00022695"/>
    </source>
</evidence>
<feature type="binding site" evidence="14">
    <location>
        <position position="173"/>
    </location>
    <ligand>
        <name>ATP</name>
        <dbReference type="ChEBI" id="CHEBI:30616"/>
    </ligand>
</feature>
<dbReference type="GO" id="GO:0008033">
    <property type="term" value="P:tRNA processing"/>
    <property type="evidence" value="ECO:0007669"/>
    <property type="project" value="UniProtKB-KW"/>
</dbReference>
<keyword evidence="17" id="KW-1185">Reference proteome</keyword>
<dbReference type="GO" id="GO:0006450">
    <property type="term" value="P:regulation of translational fidelity"/>
    <property type="evidence" value="ECO:0007669"/>
    <property type="project" value="TreeGrafter"/>
</dbReference>
<dbReference type="AlphaFoldDB" id="A0A1M6V2H2"/>
<evidence type="ECO:0000256" key="6">
    <source>
        <dbReference type="ARBA" id="ARBA00022679"/>
    </source>
</evidence>
<feature type="binding site" evidence="14">
    <location>
        <position position="57"/>
    </location>
    <ligand>
        <name>L-threonine</name>
        <dbReference type="ChEBI" id="CHEBI:57926"/>
    </ligand>
</feature>
<dbReference type="InterPro" id="IPR006070">
    <property type="entry name" value="Sua5-like_dom"/>
</dbReference>
<dbReference type="InterPro" id="IPR050156">
    <property type="entry name" value="TC-AMP_synthase_SUA5"/>
</dbReference>
<dbReference type="InterPro" id="IPR010923">
    <property type="entry name" value="T(6)A37_SUA5"/>
</dbReference>
<evidence type="ECO:0000256" key="9">
    <source>
        <dbReference type="ARBA" id="ARBA00022741"/>
    </source>
</evidence>
<dbReference type="Pfam" id="PF03481">
    <property type="entry name" value="Sua5_C"/>
    <property type="match status" value="1"/>
</dbReference>
<feature type="binding site" evidence="14">
    <location>
        <position position="217"/>
    </location>
    <ligand>
        <name>ATP</name>
        <dbReference type="ChEBI" id="CHEBI:30616"/>
    </ligand>
</feature>
<dbReference type="Gene3D" id="3.90.870.10">
    <property type="entry name" value="DHBP synthase"/>
    <property type="match status" value="1"/>
</dbReference>
<evidence type="ECO:0000256" key="14">
    <source>
        <dbReference type="PIRSR" id="PIRSR004930-1"/>
    </source>
</evidence>
<dbReference type="InterPro" id="IPR017945">
    <property type="entry name" value="DHBP_synth_RibB-like_a/b_dom"/>
</dbReference>
<evidence type="ECO:0000256" key="13">
    <source>
        <dbReference type="PIRNR" id="PIRNR004930"/>
    </source>
</evidence>
<dbReference type="Gene3D" id="3.40.50.11030">
    <property type="entry name" value="Threonylcarbamoyl-AMP synthase, C-terminal domain"/>
    <property type="match status" value="1"/>
</dbReference>
<evidence type="ECO:0000256" key="4">
    <source>
        <dbReference type="ARBA" id="ARBA00015492"/>
    </source>
</evidence>
<feature type="binding site" evidence="14">
    <location>
        <position position="84"/>
    </location>
    <ligand>
        <name>ATP</name>
        <dbReference type="ChEBI" id="CHEBI:30616"/>
    </ligand>
</feature>
<dbReference type="GO" id="GO:0005524">
    <property type="term" value="F:ATP binding"/>
    <property type="evidence" value="ECO:0007669"/>
    <property type="project" value="UniProtKB-UniRule"/>
</dbReference>
<dbReference type="GO" id="GO:0061710">
    <property type="term" value="F:L-threonylcarbamoyladenylate synthase"/>
    <property type="evidence" value="ECO:0007669"/>
    <property type="project" value="UniProtKB-EC"/>
</dbReference>
<keyword evidence="9 13" id="KW-0547">Nucleotide-binding</keyword>
<comment type="subcellular location">
    <subcellularLocation>
        <location evidence="1 13">Cytoplasm</location>
    </subcellularLocation>
</comment>
<comment type="catalytic activity">
    <reaction evidence="12 13">
        <text>L-threonine + hydrogencarbonate + ATP = L-threonylcarbamoyladenylate + diphosphate + H2O</text>
        <dbReference type="Rhea" id="RHEA:36407"/>
        <dbReference type="ChEBI" id="CHEBI:15377"/>
        <dbReference type="ChEBI" id="CHEBI:17544"/>
        <dbReference type="ChEBI" id="CHEBI:30616"/>
        <dbReference type="ChEBI" id="CHEBI:33019"/>
        <dbReference type="ChEBI" id="CHEBI:57926"/>
        <dbReference type="ChEBI" id="CHEBI:73682"/>
        <dbReference type="EC" id="2.7.7.87"/>
    </reaction>
</comment>
<keyword evidence="8 13" id="KW-0548">Nucleotidyltransferase</keyword>
<feature type="binding site" evidence="14">
    <location>
        <position position="89"/>
    </location>
    <ligand>
        <name>L-threonine</name>
        <dbReference type="ChEBI" id="CHEBI:57926"/>
    </ligand>
</feature>
<evidence type="ECO:0000256" key="11">
    <source>
        <dbReference type="ARBA" id="ARBA00029774"/>
    </source>
</evidence>
<evidence type="ECO:0000256" key="1">
    <source>
        <dbReference type="ARBA" id="ARBA00004496"/>
    </source>
</evidence>
<feature type="binding site" evidence="14">
    <location>
        <position position="80"/>
    </location>
    <ligand>
        <name>ATP</name>
        <dbReference type="ChEBI" id="CHEBI:30616"/>
    </ligand>
</feature>
<dbReference type="GO" id="GO:0000049">
    <property type="term" value="F:tRNA binding"/>
    <property type="evidence" value="ECO:0007669"/>
    <property type="project" value="TreeGrafter"/>
</dbReference>
<sequence length="371" mass="40554">MNYLHKKTGSKNGISGLGKRMDTKIIKIDNDHIDSTKLKEAVDILKNGGLVAFPTETVYGLGADGLNKDASMKIYAAKGRPSDNPLILHISSMKALDDLTKGDSSLGRKLAQAFWPGPLTLIFNKSEKVPLTTTGGLDTVAVRMPSHPIAYELIRQSGVYVAAPSANTSGRPSPTTAGHVIEDMDGRIDMIIDGGKADIGLESTIVDVTGEIPVILRPGFITLEDIERVTGEAEYDRSLFQKPSTENFKPKAPGMKYRHYAPKGQLTIYEGESRNVIQAINKEAAKKQSEGFKVGIIATDETLSSYENGIIKTIGTRKDEKTIASGLFRLLREFDTEQADYIYSESFYDNPLGQAIMNRLLKAAGYHIEKI</sequence>
<feature type="binding site" evidence="14">
    <location>
        <position position="203"/>
    </location>
    <ligand>
        <name>L-threonine</name>
        <dbReference type="ChEBI" id="CHEBI:57926"/>
    </ligand>
</feature>
<dbReference type="PANTHER" id="PTHR17490:SF16">
    <property type="entry name" value="THREONYLCARBAMOYL-AMP SYNTHASE"/>
    <property type="match status" value="1"/>
</dbReference>
<dbReference type="PROSITE" id="PS51163">
    <property type="entry name" value="YRDC"/>
    <property type="match status" value="1"/>
</dbReference>
<organism evidence="16 17">
    <name type="scientific">Anaerocolumna jejuensis DSM 15929</name>
    <dbReference type="NCBI Taxonomy" id="1121322"/>
    <lineage>
        <taxon>Bacteria</taxon>
        <taxon>Bacillati</taxon>
        <taxon>Bacillota</taxon>
        <taxon>Clostridia</taxon>
        <taxon>Lachnospirales</taxon>
        <taxon>Lachnospiraceae</taxon>
        <taxon>Anaerocolumna</taxon>
    </lineage>
</organism>
<feature type="binding site" evidence="14">
    <location>
        <position position="163"/>
    </location>
    <ligand>
        <name>L-threonine</name>
        <dbReference type="ChEBI" id="CHEBI:57926"/>
    </ligand>
</feature>
<dbReference type="SUPFAM" id="SSF55821">
    <property type="entry name" value="YrdC/RibB"/>
    <property type="match status" value="1"/>
</dbReference>
<dbReference type="Pfam" id="PF01300">
    <property type="entry name" value="Sua5_yciO_yrdC"/>
    <property type="match status" value="1"/>
</dbReference>
<accession>A0A1M6V2H2</accession>
<name>A0A1M6V2H2_9FIRM</name>
<feature type="domain" description="YrdC-like" evidence="15">
    <location>
        <begin position="35"/>
        <end position="221"/>
    </location>
</feature>
<keyword evidence="6 13" id="KW-0808">Transferase</keyword>
<gene>
    <name evidence="16" type="ORF">SAMN02745136_03284</name>
</gene>
<evidence type="ECO:0000313" key="17">
    <source>
        <dbReference type="Proteomes" id="UP000184386"/>
    </source>
</evidence>
<evidence type="ECO:0000256" key="2">
    <source>
        <dbReference type="ARBA" id="ARBA00007663"/>
    </source>
</evidence>
<evidence type="ECO:0000256" key="7">
    <source>
        <dbReference type="ARBA" id="ARBA00022694"/>
    </source>
</evidence>
<dbReference type="FunFam" id="3.90.870.10:FF:000009">
    <property type="entry name" value="Threonylcarbamoyl-AMP synthase, putative"/>
    <property type="match status" value="1"/>
</dbReference>
<dbReference type="PANTHER" id="PTHR17490">
    <property type="entry name" value="SUA5"/>
    <property type="match status" value="1"/>
</dbReference>
<evidence type="ECO:0000259" key="15">
    <source>
        <dbReference type="PROSITE" id="PS51163"/>
    </source>
</evidence>
<dbReference type="GO" id="GO:0003725">
    <property type="term" value="F:double-stranded RNA binding"/>
    <property type="evidence" value="ECO:0007669"/>
    <property type="project" value="UniProtKB-UniRule"/>
</dbReference>
<dbReference type="GO" id="GO:0005737">
    <property type="term" value="C:cytoplasm"/>
    <property type="evidence" value="ECO:0007669"/>
    <property type="project" value="UniProtKB-SubCell"/>
</dbReference>
<dbReference type="InterPro" id="IPR005145">
    <property type="entry name" value="Sua5_C"/>
</dbReference>
<proteinExistence type="inferred from homology"/>
<feature type="binding site" evidence="14">
    <location>
        <position position="139"/>
    </location>
    <ligand>
        <name>ATP</name>
        <dbReference type="ChEBI" id="CHEBI:30616"/>
    </ligand>
</feature>
<dbReference type="Proteomes" id="UP000184386">
    <property type="component" value="Unassembled WGS sequence"/>
</dbReference>
<evidence type="ECO:0000256" key="5">
    <source>
        <dbReference type="ARBA" id="ARBA00022490"/>
    </source>
</evidence>